<dbReference type="OrthoDB" id="1933717at2759"/>
<accession>A0A395IPW5</accession>
<evidence type="ECO:0000256" key="1">
    <source>
        <dbReference type="SAM" id="MobiDB-lite"/>
    </source>
</evidence>
<organism evidence="2 3">
    <name type="scientific">Monilinia fructigena</name>
    <dbReference type="NCBI Taxonomy" id="38457"/>
    <lineage>
        <taxon>Eukaryota</taxon>
        <taxon>Fungi</taxon>
        <taxon>Dikarya</taxon>
        <taxon>Ascomycota</taxon>
        <taxon>Pezizomycotina</taxon>
        <taxon>Leotiomycetes</taxon>
        <taxon>Helotiales</taxon>
        <taxon>Sclerotiniaceae</taxon>
        <taxon>Monilinia</taxon>
    </lineage>
</organism>
<dbReference type="EMBL" id="QKRW01000027">
    <property type="protein sequence ID" value="RAL61934.1"/>
    <property type="molecule type" value="Genomic_DNA"/>
</dbReference>
<comment type="caution">
    <text evidence="2">The sequence shown here is derived from an EMBL/GenBank/DDBJ whole genome shotgun (WGS) entry which is preliminary data.</text>
</comment>
<evidence type="ECO:0000313" key="2">
    <source>
        <dbReference type="EMBL" id="RAL61934.1"/>
    </source>
</evidence>
<dbReference type="InterPro" id="IPR036291">
    <property type="entry name" value="NAD(P)-bd_dom_sf"/>
</dbReference>
<protein>
    <submittedName>
        <fullName evidence="2">Uncharacterized protein</fullName>
    </submittedName>
</protein>
<reference evidence="2 3" key="1">
    <citation type="submission" date="2018-06" db="EMBL/GenBank/DDBJ databases">
        <title>Genome Sequence of the Brown Rot Fungal Pathogen Monilinia fructigena.</title>
        <authorList>
            <person name="Landi L."/>
            <person name="De Miccolis Angelini R.M."/>
            <person name="Pollastro S."/>
            <person name="Abate D."/>
            <person name="Faretra F."/>
            <person name="Romanazzi G."/>
        </authorList>
    </citation>
    <scope>NUCLEOTIDE SEQUENCE [LARGE SCALE GENOMIC DNA]</scope>
    <source>
        <strain evidence="2 3">Mfrg269</strain>
    </source>
</reference>
<dbReference type="Gene3D" id="3.40.50.720">
    <property type="entry name" value="NAD(P)-binding Rossmann-like Domain"/>
    <property type="match status" value="1"/>
</dbReference>
<gene>
    <name evidence="2" type="ORF">DID88_002423</name>
</gene>
<feature type="region of interest" description="Disordered" evidence="1">
    <location>
        <begin position="43"/>
        <end position="77"/>
    </location>
</feature>
<dbReference type="AlphaFoldDB" id="A0A395IPW5"/>
<proteinExistence type="predicted"/>
<name>A0A395IPW5_9HELO</name>
<dbReference type="Proteomes" id="UP000249056">
    <property type="component" value="Unassembled WGS sequence"/>
</dbReference>
<sequence length="77" mass="8212">MKATGDRTSKATLNMLMACYAQGPARSNLRVLGICPGFLPTELNSPPDMMRKMGASEPETGASLVLSVINGERDADR</sequence>
<dbReference type="SUPFAM" id="SSF51735">
    <property type="entry name" value="NAD(P)-binding Rossmann-fold domains"/>
    <property type="match status" value="1"/>
</dbReference>
<keyword evidence="3" id="KW-1185">Reference proteome</keyword>
<evidence type="ECO:0000313" key="3">
    <source>
        <dbReference type="Proteomes" id="UP000249056"/>
    </source>
</evidence>